<dbReference type="InterPro" id="IPR050206">
    <property type="entry name" value="FtsK/SpoIIIE/SftA"/>
</dbReference>
<dbReference type="InterPro" id="IPR003593">
    <property type="entry name" value="AAA+_ATPase"/>
</dbReference>
<dbReference type="NCBIfam" id="NF047832">
    <property type="entry name" value="caspase_w_EACC1"/>
    <property type="match status" value="1"/>
</dbReference>
<feature type="binding site" evidence="4">
    <location>
        <begin position="630"/>
        <end position="637"/>
    </location>
    <ligand>
        <name>ATP</name>
        <dbReference type="ChEBI" id="CHEBI:30616"/>
    </ligand>
</feature>
<feature type="binding site" evidence="4">
    <location>
        <begin position="325"/>
        <end position="332"/>
    </location>
    <ligand>
        <name>ATP</name>
        <dbReference type="ChEBI" id="CHEBI:30616"/>
    </ligand>
</feature>
<dbReference type="PANTHER" id="PTHR22683:SF1">
    <property type="entry name" value="TYPE VII SECRETION SYSTEM PROTEIN ESSC"/>
    <property type="match status" value="1"/>
</dbReference>
<dbReference type="PANTHER" id="PTHR22683">
    <property type="entry name" value="SPORULATION PROTEIN RELATED"/>
    <property type="match status" value="1"/>
</dbReference>
<dbReference type="NCBIfam" id="TIGR03925">
    <property type="entry name" value="T7SS_EccC_b"/>
    <property type="match status" value="1"/>
</dbReference>
<accession>A0A8J3U0Q9</accession>
<dbReference type="Gene3D" id="3.40.50.300">
    <property type="entry name" value="P-loop containing nucleotide triphosphate hydrolases"/>
    <property type="match status" value="4"/>
</dbReference>
<keyword evidence="2 4" id="KW-0547">Nucleotide-binding</keyword>
<sequence>MGRRIALLIATDGYGDPGLNQLRAPGRDAGQLAVLLEDQSIGRFDHVRVLLNRPKAEIEAAIEELLTNRMPDDLVLLYMACHGLANDMDRLFFATVDTQLVRRNTTAIRASFVHDLLDECEAAAKIVLLDCCYGGLFNRGLSTRSERRVDVEREVVGKGTVVLTSTTSLAYAYEGTQFTDNGEPASVFTSAVIEGLRSGAADANRDGIVTPDELYDYVFRAVVSQLGEEQKPTKKGSCVGRVDLAYAPSIHERSGSWNATRIADGLALGSLLPPLVSTMDQGLRCEAWPGSSRLEVPIGRIDRRTGEEPVVADLASRGGHVAVVGKSGSGKTTLLRTLLMALALTHSPEEAVFFLLEGRVNGLGVLRRLPHVQMVAAPHEADMVTAVLTKAQDIIESRQSIFRRLDIESVDEFRALRVSRKLPPGMHGDVFLVIDGWLDFSLGREVLEQEVQRVANAGLYYGVHVVLSSRQWSNIPAELLSILGTRYELALEDPGDSRYDSVLSSTLATGRGLVGGRPFRVALPRIDADADHIGDREAIVSLSIQVQDAWSSVEAAEPDEPEPLASNVLLTELLGIADAADIDLARMWRPRPLQEQLRVPIGIGYEGEPVMLDLKEAARGGMGPHGLCVGATGSGKSELLRSLVLALAVTHSSENLNFILADFKGGTTFNGMTALPHVAASITNLADELVLVDRMRDAIAGELARRQELLATGNYASVWDYEAARAAGTELAPLPSLLIVIDEFTELLKAKPEFIDTFTQIGRLGRSLGVHLLLASQRLEEGTLRGLDTYLSYRIGLRTSSATESRAVLGVPDAYQLLPLPGSGYLQFSGTGSRERFKGAYASDPYRRPDTDGPVHVPPEDSGEGGPVPGDLTIDVIVRQLAGQGPPAHQVWLPPLGAPITLDALLPGLAIDPERGLMPDPSAGNSSLRVPLGIMDRPFQQRRDVLYADLSGAGGQAVVVGGPLSGKTTLLRTLISSLALTHTPTEVQFFCLDFGGGGLAALSGLPHMSGVGGRLEGERVRRIVLEVANIRAQREEIFLKRGFDSAHTYREQLAAGQVPEDQFGDVFLVIDGWSVLRQDFEELEPHVLAIAHRGAAYGIHLVLSAERWSAVRPALRDTFGTRLELRLGDPGESEVDRRIAASVPEGTPGRGLSPDQFHFLTALPRIDGHASVKDLGTGVRDLVDAVREAWRGPAAPQVRLLPRVLPLADFAALKRPLGHLIPLGVGEGDLAPVVWDFEAEPNMMIFGENESGKSNTLRLIARGIVAGSDFTQARIIIADYRRALLGAVDTEHLIGYAASGPALASTIADLKSALEERLPGPDVTPEQLRNRSWWTGPELYLLVDDYDLVATLGSNPLAPLTELLPMSHDIGLHLVVARRSGGAGRALFEPVLQRLRDLGTGGLLLSGDKAEGHLIGNVRPSRQPSGRGVLVTRQQQRLIQVAHVSE</sequence>
<dbReference type="PROSITE" id="PS50901">
    <property type="entry name" value="FTSK"/>
    <property type="match status" value="4"/>
</dbReference>
<gene>
    <name evidence="7" type="ORF">Pph01_13610</name>
</gene>
<proteinExistence type="predicted"/>
<evidence type="ECO:0000256" key="3">
    <source>
        <dbReference type="ARBA" id="ARBA00022840"/>
    </source>
</evidence>
<evidence type="ECO:0000256" key="5">
    <source>
        <dbReference type="SAM" id="MobiDB-lite"/>
    </source>
</evidence>
<dbReference type="Gene3D" id="3.40.50.1460">
    <property type="match status" value="1"/>
</dbReference>
<comment type="caution">
    <text evidence="7">The sequence shown here is derived from an EMBL/GenBank/DDBJ whole genome shotgun (WGS) entry which is preliminary data.</text>
</comment>
<evidence type="ECO:0000256" key="1">
    <source>
        <dbReference type="ARBA" id="ARBA00022737"/>
    </source>
</evidence>
<evidence type="ECO:0000313" key="8">
    <source>
        <dbReference type="Proteomes" id="UP000622547"/>
    </source>
</evidence>
<dbReference type="GO" id="GO:0004197">
    <property type="term" value="F:cysteine-type endopeptidase activity"/>
    <property type="evidence" value="ECO:0007669"/>
    <property type="project" value="InterPro"/>
</dbReference>
<organism evidence="7 8">
    <name type="scientific">Planotetraspora phitsanulokensis</name>
    <dbReference type="NCBI Taxonomy" id="575192"/>
    <lineage>
        <taxon>Bacteria</taxon>
        <taxon>Bacillati</taxon>
        <taxon>Actinomycetota</taxon>
        <taxon>Actinomycetes</taxon>
        <taxon>Streptosporangiales</taxon>
        <taxon>Streptosporangiaceae</taxon>
        <taxon>Planotetraspora</taxon>
    </lineage>
</organism>
<dbReference type="SUPFAM" id="SSF52129">
    <property type="entry name" value="Caspase-like"/>
    <property type="match status" value="1"/>
</dbReference>
<dbReference type="PROSITE" id="PS00018">
    <property type="entry name" value="EF_HAND_1"/>
    <property type="match status" value="1"/>
</dbReference>
<dbReference type="InterPro" id="IPR029030">
    <property type="entry name" value="Caspase-like_dom_sf"/>
</dbReference>
<dbReference type="RefSeq" id="WP_204072074.1">
    <property type="nucleotide sequence ID" value="NZ_BAABHI010000012.1"/>
</dbReference>
<dbReference type="Pfam" id="PF00656">
    <property type="entry name" value="Peptidase_C14"/>
    <property type="match status" value="1"/>
</dbReference>
<dbReference type="InterPro" id="IPR027417">
    <property type="entry name" value="P-loop_NTPase"/>
</dbReference>
<feature type="domain" description="FtsK" evidence="6">
    <location>
        <begin position="1230"/>
        <end position="1414"/>
    </location>
</feature>
<dbReference type="Pfam" id="PF01580">
    <property type="entry name" value="FtsK_SpoIIIE"/>
    <property type="match status" value="3"/>
</dbReference>
<evidence type="ECO:0000256" key="2">
    <source>
        <dbReference type="ARBA" id="ARBA00022741"/>
    </source>
</evidence>
<dbReference type="GO" id="GO:0003677">
    <property type="term" value="F:DNA binding"/>
    <property type="evidence" value="ECO:0007669"/>
    <property type="project" value="InterPro"/>
</dbReference>
<keyword evidence="3 4" id="KW-0067">ATP-binding</keyword>
<dbReference type="InterPro" id="IPR018247">
    <property type="entry name" value="EF_Hand_1_Ca_BS"/>
</dbReference>
<protein>
    <recommendedName>
        <fullName evidence="6">FtsK domain-containing protein</fullName>
    </recommendedName>
</protein>
<dbReference type="SMART" id="SM00382">
    <property type="entry name" value="AAA"/>
    <property type="match status" value="4"/>
</dbReference>
<feature type="domain" description="FtsK" evidence="6">
    <location>
        <begin position="607"/>
        <end position="806"/>
    </location>
</feature>
<evidence type="ECO:0000313" key="7">
    <source>
        <dbReference type="EMBL" id="GII36358.1"/>
    </source>
</evidence>
<reference evidence="7 8" key="1">
    <citation type="submission" date="2021-01" db="EMBL/GenBank/DDBJ databases">
        <title>Whole genome shotgun sequence of Planotetraspora phitsanulokensis NBRC 104273.</title>
        <authorList>
            <person name="Komaki H."/>
            <person name="Tamura T."/>
        </authorList>
    </citation>
    <scope>NUCLEOTIDE SEQUENCE [LARGE SCALE GENOMIC DNA]</scope>
    <source>
        <strain evidence="7 8">NBRC 104273</strain>
    </source>
</reference>
<dbReference type="EMBL" id="BOOP01000004">
    <property type="protein sequence ID" value="GII36358.1"/>
    <property type="molecule type" value="Genomic_DNA"/>
</dbReference>
<feature type="binding site" evidence="4">
    <location>
        <begin position="1247"/>
        <end position="1254"/>
    </location>
    <ligand>
        <name>ATP</name>
        <dbReference type="ChEBI" id="CHEBI:30616"/>
    </ligand>
</feature>
<keyword evidence="8" id="KW-1185">Reference proteome</keyword>
<dbReference type="InterPro" id="IPR023837">
    <property type="entry name" value="EccCb-like_Actinobacteria"/>
</dbReference>
<feature type="domain" description="FtsK" evidence="6">
    <location>
        <begin position="942"/>
        <end position="1134"/>
    </location>
</feature>
<dbReference type="GO" id="GO:0006508">
    <property type="term" value="P:proteolysis"/>
    <property type="evidence" value="ECO:0007669"/>
    <property type="project" value="InterPro"/>
</dbReference>
<feature type="region of interest" description="Disordered" evidence="5">
    <location>
        <begin position="842"/>
        <end position="867"/>
    </location>
</feature>
<dbReference type="InterPro" id="IPR011600">
    <property type="entry name" value="Pept_C14_caspase"/>
</dbReference>
<feature type="binding site" evidence="4">
    <location>
        <begin position="961"/>
        <end position="968"/>
    </location>
    <ligand>
        <name>ATP</name>
        <dbReference type="ChEBI" id="CHEBI:30616"/>
    </ligand>
</feature>
<dbReference type="CDD" id="cd01127">
    <property type="entry name" value="TrwB_TraG_TraD_VirD4"/>
    <property type="match status" value="1"/>
</dbReference>
<name>A0A8J3U0Q9_9ACTN</name>
<feature type="domain" description="FtsK" evidence="6">
    <location>
        <begin position="307"/>
        <end position="498"/>
    </location>
</feature>
<keyword evidence="1" id="KW-0677">Repeat</keyword>
<evidence type="ECO:0000256" key="4">
    <source>
        <dbReference type="PROSITE-ProRule" id="PRU00289"/>
    </source>
</evidence>
<dbReference type="SUPFAM" id="SSF52540">
    <property type="entry name" value="P-loop containing nucleoside triphosphate hydrolases"/>
    <property type="match status" value="4"/>
</dbReference>
<dbReference type="Proteomes" id="UP000622547">
    <property type="component" value="Unassembled WGS sequence"/>
</dbReference>
<evidence type="ECO:0000259" key="6">
    <source>
        <dbReference type="PROSITE" id="PS50901"/>
    </source>
</evidence>
<dbReference type="InterPro" id="IPR002543">
    <property type="entry name" value="FtsK_dom"/>
</dbReference>
<dbReference type="GO" id="GO:0005524">
    <property type="term" value="F:ATP binding"/>
    <property type="evidence" value="ECO:0007669"/>
    <property type="project" value="UniProtKB-UniRule"/>
</dbReference>